<dbReference type="EMBL" id="CAJFDI010000001">
    <property type="protein sequence ID" value="CAD5209003.1"/>
    <property type="molecule type" value="Genomic_DNA"/>
</dbReference>
<dbReference type="EMBL" id="CAJFCV020000001">
    <property type="protein sequence ID" value="CAG9083660.1"/>
    <property type="molecule type" value="Genomic_DNA"/>
</dbReference>
<dbReference type="Pfam" id="PF07690">
    <property type="entry name" value="MFS_1"/>
    <property type="match status" value="1"/>
</dbReference>
<dbReference type="OrthoDB" id="2985014at2759"/>
<name>A0A1I7RKZ8_BURXY</name>
<evidence type="ECO:0000313" key="4">
    <source>
        <dbReference type="Proteomes" id="UP000095284"/>
    </source>
</evidence>
<feature type="transmembrane region" description="Helical" evidence="1">
    <location>
        <begin position="349"/>
        <end position="368"/>
    </location>
</feature>
<dbReference type="eggNOG" id="KOG2532">
    <property type="taxonomic scope" value="Eukaryota"/>
</dbReference>
<dbReference type="AlphaFoldDB" id="A0A1I7RKZ8"/>
<dbReference type="WBParaSite" id="BXY_0138300.1">
    <property type="protein sequence ID" value="BXY_0138300.1"/>
    <property type="gene ID" value="BXY_0138300"/>
</dbReference>
<keyword evidence="5" id="KW-1185">Reference proteome</keyword>
<feature type="transmembrane region" description="Helical" evidence="1">
    <location>
        <begin position="12"/>
        <end position="33"/>
    </location>
</feature>
<organism evidence="4 6">
    <name type="scientific">Bursaphelenchus xylophilus</name>
    <name type="common">Pinewood nematode worm</name>
    <name type="synonym">Aphelenchoides xylophilus</name>
    <dbReference type="NCBI Taxonomy" id="6326"/>
    <lineage>
        <taxon>Eukaryota</taxon>
        <taxon>Metazoa</taxon>
        <taxon>Ecdysozoa</taxon>
        <taxon>Nematoda</taxon>
        <taxon>Chromadorea</taxon>
        <taxon>Rhabditida</taxon>
        <taxon>Tylenchina</taxon>
        <taxon>Tylenchomorpha</taxon>
        <taxon>Aphelenchoidea</taxon>
        <taxon>Aphelenchoididae</taxon>
        <taxon>Bursaphelenchus</taxon>
    </lineage>
</organism>
<dbReference type="Proteomes" id="UP000659654">
    <property type="component" value="Unassembled WGS sequence"/>
</dbReference>
<sequence>MVNPLEGHFRIFILIVTTWGLSILFANVLSVPFNVICMTEGKYRWEDFSIDLGTDVFTRIDWDPPKPTQRPSSDFPDIPSGWPDVDIPGIRVPVPGFNWQGLRLARQHPDLFLRLLQKVAKEVSYRAAVRVGEALDPRDIDFRRFLDGFNLTDYDPNVVFKVKNYVLDRIKSLQHSMEVTDIHGRRLSRWDNVTVDDIKFQNITWNGVINGRVRIVEKPPAHTYTPWEKTWLYSIAGLGTLLSVGPFNKAFEHFGCRKTVTVAAVISALSTGLIPLGASLGYGVFIILRILQGVGFAVVFPVIGYVTSSWASLTEDGLFNGALTSFIQIAALITMPLSGTICHITCWSLSYFLHALLTVVFVIVWWCCYRDSPSESETVSLSELRRIQDGKVTDFRLKHSKIPYQAIHSDLSVWAVWVAAVGKLTSIVVLLFYLPIYLHKNFEYDMLIVGWVLAIPFLLQFVVKLGSGILSDNIKGKTETVKVKVFNSVAFFVASFFLILAAFIQSADLDCLTVIIISAAIVVLGLDAAGFFKSSTVIGRQYSHYINIYVQTVAGLSILLSPLLVQFLAPTTSMAEWILVFCLLVVVLALSGIFFVLKGSGITCAFADVAQLPENSKELKELNKR</sequence>
<feature type="transmembrane region" description="Helical" evidence="1">
    <location>
        <begin position="544"/>
        <end position="565"/>
    </location>
</feature>
<feature type="transmembrane region" description="Helical" evidence="1">
    <location>
        <begin position="259"/>
        <end position="278"/>
    </location>
</feature>
<keyword evidence="1" id="KW-0812">Transmembrane</keyword>
<dbReference type="SMR" id="A0A1I7RKZ8"/>
<dbReference type="InterPro" id="IPR011701">
    <property type="entry name" value="MFS"/>
</dbReference>
<evidence type="ECO:0000313" key="3">
    <source>
        <dbReference type="EMBL" id="CAG9083660.1"/>
    </source>
</evidence>
<evidence type="ECO:0000313" key="2">
    <source>
        <dbReference type="EMBL" id="CAD5209003.1"/>
    </source>
</evidence>
<feature type="transmembrane region" description="Helical" evidence="1">
    <location>
        <begin position="512"/>
        <end position="532"/>
    </location>
</feature>
<feature type="transmembrane region" description="Helical" evidence="1">
    <location>
        <begin position="485"/>
        <end position="506"/>
    </location>
</feature>
<dbReference type="GO" id="GO:0016020">
    <property type="term" value="C:membrane"/>
    <property type="evidence" value="ECO:0007669"/>
    <property type="project" value="TreeGrafter"/>
</dbReference>
<protein>
    <submittedName>
        <fullName evidence="2">(pine wood nematode) hypothetical protein</fullName>
    </submittedName>
</protein>
<keyword evidence="1" id="KW-1133">Transmembrane helix</keyword>
<dbReference type="Proteomes" id="UP000095284">
    <property type="component" value="Unplaced"/>
</dbReference>
<feature type="transmembrane region" description="Helical" evidence="1">
    <location>
        <begin position="446"/>
        <end position="465"/>
    </location>
</feature>
<reference evidence="6" key="1">
    <citation type="submission" date="2016-11" db="UniProtKB">
        <authorList>
            <consortium name="WormBaseParasite"/>
        </authorList>
    </citation>
    <scope>IDENTIFICATION</scope>
</reference>
<dbReference type="Gene3D" id="1.20.1250.20">
    <property type="entry name" value="MFS general substrate transporter like domains"/>
    <property type="match status" value="2"/>
</dbReference>
<evidence type="ECO:0000313" key="6">
    <source>
        <dbReference type="WBParaSite" id="BXY_0138300.1"/>
    </source>
</evidence>
<evidence type="ECO:0000313" key="5">
    <source>
        <dbReference type="Proteomes" id="UP000659654"/>
    </source>
</evidence>
<feature type="transmembrane region" description="Helical" evidence="1">
    <location>
        <begin position="318"/>
        <end position="337"/>
    </location>
</feature>
<dbReference type="GO" id="GO:0022857">
    <property type="term" value="F:transmembrane transporter activity"/>
    <property type="evidence" value="ECO:0007669"/>
    <property type="project" value="InterPro"/>
</dbReference>
<dbReference type="InterPro" id="IPR036259">
    <property type="entry name" value="MFS_trans_sf"/>
</dbReference>
<feature type="transmembrane region" description="Helical" evidence="1">
    <location>
        <begin position="577"/>
        <end position="597"/>
    </location>
</feature>
<feature type="transmembrane region" description="Helical" evidence="1">
    <location>
        <begin position="411"/>
        <end position="434"/>
    </location>
</feature>
<proteinExistence type="predicted"/>
<dbReference type="PANTHER" id="PTHR45757">
    <property type="entry name" value="PROTEIN CBG23364-RELATED"/>
    <property type="match status" value="1"/>
</dbReference>
<feature type="transmembrane region" description="Helical" evidence="1">
    <location>
        <begin position="284"/>
        <end position="306"/>
    </location>
</feature>
<accession>A0A1I7RKZ8</accession>
<keyword evidence="1" id="KW-0472">Membrane</keyword>
<evidence type="ECO:0000256" key="1">
    <source>
        <dbReference type="SAM" id="Phobius"/>
    </source>
</evidence>
<dbReference type="SUPFAM" id="SSF103473">
    <property type="entry name" value="MFS general substrate transporter"/>
    <property type="match status" value="1"/>
</dbReference>
<reference evidence="3" key="2">
    <citation type="submission" date="2020-08" db="EMBL/GenBank/DDBJ databases">
        <authorList>
            <person name="Kikuchi T."/>
        </authorList>
    </citation>
    <scope>NUCLEOTIDE SEQUENCE</scope>
    <source>
        <strain evidence="2">Ka4C1</strain>
    </source>
</reference>
<gene>
    <name evidence="2" type="ORF">BXYJ_LOCUS1225</name>
</gene>
<dbReference type="Proteomes" id="UP000582659">
    <property type="component" value="Unassembled WGS sequence"/>
</dbReference>